<dbReference type="PROSITE" id="PS50181">
    <property type="entry name" value="FBOX"/>
    <property type="match status" value="1"/>
</dbReference>
<dbReference type="InterPro" id="IPR001810">
    <property type="entry name" value="F-box_dom"/>
</dbReference>
<feature type="domain" description="F-box" evidence="1">
    <location>
        <begin position="76"/>
        <end position="123"/>
    </location>
</feature>
<accession>A0A4S9LAJ4</accession>
<dbReference type="PANTHER" id="PTHR38926">
    <property type="entry name" value="F-BOX DOMAIN CONTAINING PROTEIN, EXPRESSED"/>
    <property type="match status" value="1"/>
</dbReference>
<dbReference type="SUPFAM" id="SSF52047">
    <property type="entry name" value="RNI-like"/>
    <property type="match status" value="1"/>
</dbReference>
<gene>
    <name evidence="2" type="ORF">D6D01_04884</name>
</gene>
<name>A0A4S9LAJ4_AURPU</name>
<evidence type="ECO:0000313" key="2">
    <source>
        <dbReference type="EMBL" id="THY25792.1"/>
    </source>
</evidence>
<dbReference type="InterPro" id="IPR036047">
    <property type="entry name" value="F-box-like_dom_sf"/>
</dbReference>
<proteinExistence type="predicted"/>
<dbReference type="InterPro" id="IPR032675">
    <property type="entry name" value="LRR_dom_sf"/>
</dbReference>
<organism evidence="2 3">
    <name type="scientific">Aureobasidium pullulans</name>
    <name type="common">Black yeast</name>
    <name type="synonym">Pullularia pullulans</name>
    <dbReference type="NCBI Taxonomy" id="5580"/>
    <lineage>
        <taxon>Eukaryota</taxon>
        <taxon>Fungi</taxon>
        <taxon>Dikarya</taxon>
        <taxon>Ascomycota</taxon>
        <taxon>Pezizomycotina</taxon>
        <taxon>Dothideomycetes</taxon>
        <taxon>Dothideomycetidae</taxon>
        <taxon>Dothideales</taxon>
        <taxon>Saccotheciaceae</taxon>
        <taxon>Aureobasidium</taxon>
    </lineage>
</organism>
<dbReference type="Gene3D" id="1.20.1280.50">
    <property type="match status" value="1"/>
</dbReference>
<sequence length="462" mass="51969">MRWDHDTLFPVCKCQNSWRSLDGVRQLEARECSSLRVAEHTLLFTTTHETSNTMADRKKTGSPFWQIPAEVIPAVTSPIGKLPPEIISNIFQFLPHDTITAANVVEVCKVWQLQGANLVWRRATLRDLFHHISDPQRVADFASQIETLHFGLYQAVLSDARIKTFNFTRLQKIQIYGHNLSFADEHTLKALITPALKVFEVLEDFDAPFRQAPNDDNVWLALLVPVAHQITKLRFLDFMDVLSTEMTYHDLICILTSPKLEYLDLPGAFDIDTVVVNSLFRHFGPDWSLPAMRALGRLSFDRGAGRAAACLLPVMPNLTELGIDLNQILWDDAKDLEVFAVIGGLKKLEVVNIRMQLTDKCTIPSSSLLKLIRLPNLKHLMIDIDGYAKSSSSVDTTGANWLAFLTGLQKLEYLNLSIADIDVLGSQEEIDGINKALSRIAHVDILGMTLVVGEYGLDPRWE</sequence>
<comment type="caution">
    <text evidence="2">The sequence shown here is derived from an EMBL/GenBank/DDBJ whole genome shotgun (WGS) entry which is preliminary data.</text>
</comment>
<dbReference type="Pfam" id="PF12937">
    <property type="entry name" value="F-box-like"/>
    <property type="match status" value="1"/>
</dbReference>
<dbReference type="AlphaFoldDB" id="A0A4S9LAJ4"/>
<dbReference type="Gene3D" id="3.80.10.10">
    <property type="entry name" value="Ribonuclease Inhibitor"/>
    <property type="match status" value="1"/>
</dbReference>
<dbReference type="SUPFAM" id="SSF81383">
    <property type="entry name" value="F-box domain"/>
    <property type="match status" value="1"/>
</dbReference>
<dbReference type="EMBL" id="QZBD01000170">
    <property type="protein sequence ID" value="THY25792.1"/>
    <property type="molecule type" value="Genomic_DNA"/>
</dbReference>
<evidence type="ECO:0000313" key="3">
    <source>
        <dbReference type="Proteomes" id="UP000306584"/>
    </source>
</evidence>
<dbReference type="PANTHER" id="PTHR38926:SF72">
    <property type="entry name" value="IM:7136021-RELATED"/>
    <property type="match status" value="1"/>
</dbReference>
<dbReference type="Proteomes" id="UP000306584">
    <property type="component" value="Unassembled WGS sequence"/>
</dbReference>
<evidence type="ECO:0000259" key="1">
    <source>
        <dbReference type="PROSITE" id="PS50181"/>
    </source>
</evidence>
<protein>
    <recommendedName>
        <fullName evidence="1">F-box domain-containing protein</fullName>
    </recommendedName>
</protein>
<reference evidence="2 3" key="1">
    <citation type="submission" date="2018-10" db="EMBL/GenBank/DDBJ databases">
        <title>Fifty Aureobasidium pullulans genomes reveal a recombining polyextremotolerant generalist.</title>
        <authorList>
            <person name="Gostincar C."/>
            <person name="Turk M."/>
            <person name="Zajc J."/>
            <person name="Gunde-Cimerman N."/>
        </authorList>
    </citation>
    <scope>NUCLEOTIDE SEQUENCE [LARGE SCALE GENOMIC DNA]</scope>
    <source>
        <strain evidence="2 3">EXF-6604</strain>
    </source>
</reference>